<accession>A0A1L3JA75</accession>
<dbReference type="Gene3D" id="3.90.1580.10">
    <property type="entry name" value="paralog of FGE (formylglycine-generating enzyme)"/>
    <property type="match status" value="1"/>
</dbReference>
<gene>
    <name evidence="3" type="ORF">LPB140_03485</name>
</gene>
<dbReference type="GO" id="GO:0120147">
    <property type="term" value="F:formylglycine-generating oxidase activity"/>
    <property type="evidence" value="ECO:0007669"/>
    <property type="project" value="TreeGrafter"/>
</dbReference>
<name>A0A1L3JA75_9SPHN</name>
<feature type="compositionally biased region" description="Polar residues" evidence="1">
    <location>
        <begin position="212"/>
        <end position="224"/>
    </location>
</feature>
<dbReference type="AlphaFoldDB" id="A0A1L3JA75"/>
<organism evidence="3 4">
    <name type="scientific">Sphingorhabdus lutea</name>
    <dbReference type="NCBI Taxonomy" id="1913578"/>
    <lineage>
        <taxon>Bacteria</taxon>
        <taxon>Pseudomonadati</taxon>
        <taxon>Pseudomonadota</taxon>
        <taxon>Alphaproteobacteria</taxon>
        <taxon>Sphingomonadales</taxon>
        <taxon>Sphingomonadaceae</taxon>
        <taxon>Sphingorhabdus</taxon>
    </lineage>
</organism>
<dbReference type="InterPro" id="IPR005532">
    <property type="entry name" value="SUMF_dom"/>
</dbReference>
<evidence type="ECO:0000313" key="4">
    <source>
        <dbReference type="Proteomes" id="UP000242561"/>
    </source>
</evidence>
<dbReference type="InterPro" id="IPR051043">
    <property type="entry name" value="Sulfatase_Mod_Factor_Kinase"/>
</dbReference>
<sequence length="285" mass="32050">MGQTDVYDEEGPIKIITLDHFWIDPTEVTNRQYAAFVKATGYKSVAELPVDPAAFGVPVEQIPPDMLLPGSALFKAPKQFSNNYHDWWEYVPGTNWKKPLGPTGPDMRPQDPVVHLAYKDMEAYANWRGGRIPTEAEWEYAARAGQKNYTKQPEQANSWQGIFPSLNKGTDGYKGISPVGCFEPNKWGLYDMIGNVWEVTSDFYAPQHDPQRPQNNPKGPSENNAYDPFNPAFSSHVMKGGSYLCAPNYCQRYRPAARTGRDPGLGASNVGFRLVYDSKEKAFRK</sequence>
<dbReference type="EMBL" id="CP018154">
    <property type="protein sequence ID" value="APG62032.1"/>
    <property type="molecule type" value="Genomic_DNA"/>
</dbReference>
<feature type="region of interest" description="Disordered" evidence="1">
    <location>
        <begin position="205"/>
        <end position="230"/>
    </location>
</feature>
<reference evidence="3 4" key="1">
    <citation type="submission" date="2016-11" db="EMBL/GenBank/DDBJ databases">
        <title>Sphingorhabdus sp. LPB0140, isolated from marine environment.</title>
        <authorList>
            <person name="Kim E."/>
            <person name="Yi H."/>
        </authorList>
    </citation>
    <scope>NUCLEOTIDE SEQUENCE [LARGE SCALE GENOMIC DNA]</scope>
    <source>
        <strain evidence="3 4">LPB0140</strain>
    </source>
</reference>
<dbReference type="InterPro" id="IPR016187">
    <property type="entry name" value="CTDL_fold"/>
</dbReference>
<dbReference type="Proteomes" id="UP000242561">
    <property type="component" value="Chromosome"/>
</dbReference>
<dbReference type="Pfam" id="PF03781">
    <property type="entry name" value="FGE-sulfatase"/>
    <property type="match status" value="1"/>
</dbReference>
<evidence type="ECO:0000259" key="2">
    <source>
        <dbReference type="Pfam" id="PF03781"/>
    </source>
</evidence>
<proteinExistence type="predicted"/>
<dbReference type="KEGG" id="sphl:LPB140_03485"/>
<protein>
    <recommendedName>
        <fullName evidence="2">Sulfatase-modifying factor enzyme-like domain-containing protein</fullName>
    </recommendedName>
</protein>
<dbReference type="STRING" id="1913578.LPB140_03485"/>
<evidence type="ECO:0000313" key="3">
    <source>
        <dbReference type="EMBL" id="APG62032.1"/>
    </source>
</evidence>
<dbReference type="InterPro" id="IPR042095">
    <property type="entry name" value="SUMF_sf"/>
</dbReference>
<feature type="domain" description="Sulfatase-modifying factor enzyme-like" evidence="2">
    <location>
        <begin position="2"/>
        <end position="275"/>
    </location>
</feature>
<keyword evidence="4" id="KW-1185">Reference proteome</keyword>
<dbReference type="SUPFAM" id="SSF56436">
    <property type="entry name" value="C-type lectin-like"/>
    <property type="match status" value="1"/>
</dbReference>
<dbReference type="PANTHER" id="PTHR23150:SF19">
    <property type="entry name" value="FORMYLGLYCINE-GENERATING ENZYME"/>
    <property type="match status" value="1"/>
</dbReference>
<dbReference type="PANTHER" id="PTHR23150">
    <property type="entry name" value="SULFATASE MODIFYING FACTOR 1, 2"/>
    <property type="match status" value="1"/>
</dbReference>
<evidence type="ECO:0000256" key="1">
    <source>
        <dbReference type="SAM" id="MobiDB-lite"/>
    </source>
</evidence>